<dbReference type="PANTHER" id="PTHR45586">
    <property type="entry name" value="TPR REPEAT-CONTAINING PROTEIN PA4667"/>
    <property type="match status" value="1"/>
</dbReference>
<reference evidence="4 5" key="1">
    <citation type="submission" date="2020-05" db="EMBL/GenBank/DDBJ databases">
        <title>Mucilaginibacter mali sp. nov.</title>
        <authorList>
            <person name="Kim H.S."/>
            <person name="Lee K.C."/>
            <person name="Suh M.K."/>
            <person name="Kim J.-S."/>
            <person name="Han K.-I."/>
            <person name="Eom M.K."/>
            <person name="Shin Y.K."/>
            <person name="Lee J.-S."/>
        </authorList>
    </citation>
    <scope>NUCLEOTIDE SEQUENCE [LARGE SCALE GENOMIC DNA]</scope>
    <source>
        <strain evidence="4 5">G2-14</strain>
    </source>
</reference>
<evidence type="ECO:0000313" key="4">
    <source>
        <dbReference type="EMBL" id="QKJ29946.1"/>
    </source>
</evidence>
<sequence>MMNNRKIIFSVVVLLFTTSFTFGQSEKLKGVVNSLAFYRKQQDLKYLANAKKSVDSLIKTKSDSADLEKNVYKALVYTSIVYTDSLNKLGNPPNFFLQTVRLVDDLDKKKKIYKYQAEMNYAKRCLANAYLRRGFIQMRISDYTNALRVFKIAQTYAPSFREINAYIAYANNKTGNIQEAAKCYTILLNTDTIKAEYIDAAASTYKAIGDTAKALQILQKGRKLLPGDRTFLLEEANIYNNRKDYSALAPLLPQLLDDNPNNADIAFIAANCYDRLNEYDRAESMYLHTIDLNSTFYDPVFNLGLLYLKTSSLKKDANANNDLKRAAQWLEKANEISPGDAKCLQLLQIAYTRQGNTEQLNKVNNKLKQLTNE</sequence>
<dbReference type="SUPFAM" id="SSF48452">
    <property type="entry name" value="TPR-like"/>
    <property type="match status" value="1"/>
</dbReference>
<dbReference type="RefSeq" id="WP_173414636.1">
    <property type="nucleotide sequence ID" value="NZ_CP054139.1"/>
</dbReference>
<dbReference type="SMART" id="SM00028">
    <property type="entry name" value="TPR"/>
    <property type="match status" value="3"/>
</dbReference>
<organism evidence="4 5">
    <name type="scientific">Mucilaginibacter mali</name>
    <dbReference type="NCBI Taxonomy" id="2740462"/>
    <lineage>
        <taxon>Bacteria</taxon>
        <taxon>Pseudomonadati</taxon>
        <taxon>Bacteroidota</taxon>
        <taxon>Sphingobacteriia</taxon>
        <taxon>Sphingobacteriales</taxon>
        <taxon>Sphingobacteriaceae</taxon>
        <taxon>Mucilaginibacter</taxon>
    </lineage>
</organism>
<evidence type="ECO:0000256" key="3">
    <source>
        <dbReference type="PROSITE-ProRule" id="PRU00339"/>
    </source>
</evidence>
<keyword evidence="5" id="KW-1185">Reference proteome</keyword>
<accession>A0A7D4Q0P4</accession>
<evidence type="ECO:0000256" key="1">
    <source>
        <dbReference type="ARBA" id="ARBA00022737"/>
    </source>
</evidence>
<dbReference type="InterPro" id="IPR011990">
    <property type="entry name" value="TPR-like_helical_dom_sf"/>
</dbReference>
<evidence type="ECO:0000256" key="2">
    <source>
        <dbReference type="ARBA" id="ARBA00022803"/>
    </source>
</evidence>
<dbReference type="KEGG" id="mmab:HQ865_09325"/>
<evidence type="ECO:0000313" key="5">
    <source>
        <dbReference type="Proteomes" id="UP000505355"/>
    </source>
</evidence>
<feature type="repeat" description="TPR" evidence="3">
    <location>
        <begin position="127"/>
        <end position="160"/>
    </location>
</feature>
<proteinExistence type="predicted"/>
<dbReference type="InterPro" id="IPR019734">
    <property type="entry name" value="TPR_rpt"/>
</dbReference>
<dbReference type="PANTHER" id="PTHR45586:SF14">
    <property type="entry name" value="TETRATRICOPEPTIDE TPR_2 REPEAT PROTEIN"/>
    <property type="match status" value="1"/>
</dbReference>
<keyword evidence="2 3" id="KW-0802">TPR repeat</keyword>
<name>A0A7D4Q0P4_9SPHI</name>
<protein>
    <submittedName>
        <fullName evidence="4">Uncharacterized protein</fullName>
    </submittedName>
</protein>
<gene>
    <name evidence="4" type="ORF">HQ865_09325</name>
</gene>
<dbReference type="EMBL" id="CP054139">
    <property type="protein sequence ID" value="QKJ29946.1"/>
    <property type="molecule type" value="Genomic_DNA"/>
</dbReference>
<dbReference type="AlphaFoldDB" id="A0A7D4Q0P4"/>
<dbReference type="PROSITE" id="PS50005">
    <property type="entry name" value="TPR"/>
    <property type="match status" value="1"/>
</dbReference>
<dbReference type="InterPro" id="IPR051012">
    <property type="entry name" value="CellSynth/LPSAsmb/PSIAsmb"/>
</dbReference>
<keyword evidence="1" id="KW-0677">Repeat</keyword>
<dbReference type="Proteomes" id="UP000505355">
    <property type="component" value="Chromosome"/>
</dbReference>
<dbReference type="Gene3D" id="1.25.40.10">
    <property type="entry name" value="Tetratricopeptide repeat domain"/>
    <property type="match status" value="2"/>
</dbReference>